<evidence type="ECO:0000313" key="15">
    <source>
        <dbReference type="EMBL" id="MBU5490504.1"/>
    </source>
</evidence>
<evidence type="ECO:0000256" key="3">
    <source>
        <dbReference type="ARBA" id="ARBA00012438"/>
    </source>
</evidence>
<reference evidence="15 16" key="1">
    <citation type="submission" date="2021-06" db="EMBL/GenBank/DDBJ databases">
        <authorList>
            <person name="Sun Q."/>
            <person name="Li D."/>
        </authorList>
    </citation>
    <scope>NUCLEOTIDE SEQUENCE [LARGE SCALE GENOMIC DNA]</scope>
    <source>
        <strain evidence="15 16">MSJd-7</strain>
    </source>
</reference>
<evidence type="ECO:0000256" key="4">
    <source>
        <dbReference type="ARBA" id="ARBA00022475"/>
    </source>
</evidence>
<dbReference type="CDD" id="cd06225">
    <property type="entry name" value="HAMP"/>
    <property type="match status" value="1"/>
</dbReference>
<dbReference type="CDD" id="cd00075">
    <property type="entry name" value="HATPase"/>
    <property type="match status" value="1"/>
</dbReference>
<keyword evidence="9" id="KW-0067">ATP-binding</keyword>
<proteinExistence type="predicted"/>
<keyword evidence="6" id="KW-0808">Transferase</keyword>
<dbReference type="InterPro" id="IPR003660">
    <property type="entry name" value="HAMP_dom"/>
</dbReference>
<dbReference type="Proteomes" id="UP000783588">
    <property type="component" value="Unassembled WGS sequence"/>
</dbReference>
<keyword evidence="12" id="KW-0812">Transmembrane</keyword>
<evidence type="ECO:0000256" key="1">
    <source>
        <dbReference type="ARBA" id="ARBA00000085"/>
    </source>
</evidence>
<dbReference type="InterPro" id="IPR005467">
    <property type="entry name" value="His_kinase_dom"/>
</dbReference>
<name>A0ABS6ES25_9FIRM</name>
<accession>A0ABS6ES25</accession>
<dbReference type="PROSITE" id="PS50885">
    <property type="entry name" value="HAMP"/>
    <property type="match status" value="1"/>
</dbReference>
<dbReference type="SMART" id="SM00387">
    <property type="entry name" value="HATPase_c"/>
    <property type="match status" value="1"/>
</dbReference>
<dbReference type="PROSITE" id="PS50109">
    <property type="entry name" value="HIS_KIN"/>
    <property type="match status" value="1"/>
</dbReference>
<organism evidence="15 16">
    <name type="scientific">Butyricicoccus intestinisimiae</name>
    <dbReference type="NCBI Taxonomy" id="2841509"/>
    <lineage>
        <taxon>Bacteria</taxon>
        <taxon>Bacillati</taxon>
        <taxon>Bacillota</taxon>
        <taxon>Clostridia</taxon>
        <taxon>Eubacteriales</taxon>
        <taxon>Butyricicoccaceae</taxon>
        <taxon>Butyricicoccus</taxon>
    </lineage>
</organism>
<dbReference type="Pfam" id="PF02518">
    <property type="entry name" value="HATPase_c"/>
    <property type="match status" value="1"/>
</dbReference>
<evidence type="ECO:0000256" key="9">
    <source>
        <dbReference type="ARBA" id="ARBA00022840"/>
    </source>
</evidence>
<feature type="domain" description="Histidine kinase" evidence="13">
    <location>
        <begin position="261"/>
        <end position="476"/>
    </location>
</feature>
<evidence type="ECO:0000256" key="7">
    <source>
        <dbReference type="ARBA" id="ARBA00022741"/>
    </source>
</evidence>
<comment type="subcellular location">
    <subcellularLocation>
        <location evidence="2">Cell membrane</location>
        <topology evidence="2">Multi-pass membrane protein</topology>
    </subcellularLocation>
</comment>
<evidence type="ECO:0000256" key="12">
    <source>
        <dbReference type="SAM" id="Phobius"/>
    </source>
</evidence>
<dbReference type="PANTHER" id="PTHR45528">
    <property type="entry name" value="SENSOR HISTIDINE KINASE CPXA"/>
    <property type="match status" value="1"/>
</dbReference>
<evidence type="ECO:0000259" key="14">
    <source>
        <dbReference type="PROSITE" id="PS50885"/>
    </source>
</evidence>
<evidence type="ECO:0000313" key="16">
    <source>
        <dbReference type="Proteomes" id="UP000783588"/>
    </source>
</evidence>
<keyword evidence="16" id="KW-1185">Reference proteome</keyword>
<feature type="transmembrane region" description="Helical" evidence="12">
    <location>
        <begin position="6"/>
        <end position="29"/>
    </location>
</feature>
<dbReference type="RefSeq" id="WP_216470156.1">
    <property type="nucleotide sequence ID" value="NZ_JAHLQI010000003.1"/>
</dbReference>
<dbReference type="Pfam" id="PF00512">
    <property type="entry name" value="HisKA"/>
    <property type="match status" value="1"/>
</dbReference>
<evidence type="ECO:0000256" key="2">
    <source>
        <dbReference type="ARBA" id="ARBA00004651"/>
    </source>
</evidence>
<evidence type="ECO:0000256" key="6">
    <source>
        <dbReference type="ARBA" id="ARBA00022679"/>
    </source>
</evidence>
<dbReference type="EMBL" id="JAHLQI010000003">
    <property type="protein sequence ID" value="MBU5490504.1"/>
    <property type="molecule type" value="Genomic_DNA"/>
</dbReference>
<dbReference type="PANTHER" id="PTHR45528:SF1">
    <property type="entry name" value="SENSOR HISTIDINE KINASE CPXA"/>
    <property type="match status" value="1"/>
</dbReference>
<evidence type="ECO:0000256" key="5">
    <source>
        <dbReference type="ARBA" id="ARBA00022553"/>
    </source>
</evidence>
<keyword evidence="4" id="KW-1003">Cell membrane</keyword>
<dbReference type="EC" id="2.7.13.3" evidence="3"/>
<dbReference type="InterPro" id="IPR050398">
    <property type="entry name" value="HssS/ArlS-like"/>
</dbReference>
<dbReference type="SMART" id="SM00388">
    <property type="entry name" value="HisKA"/>
    <property type="match status" value="1"/>
</dbReference>
<keyword evidence="10" id="KW-0902">Two-component regulatory system</keyword>
<dbReference type="InterPro" id="IPR003661">
    <property type="entry name" value="HisK_dim/P_dom"/>
</dbReference>
<evidence type="ECO:0000256" key="8">
    <source>
        <dbReference type="ARBA" id="ARBA00022777"/>
    </source>
</evidence>
<feature type="transmembrane region" description="Helical" evidence="12">
    <location>
        <begin position="180"/>
        <end position="198"/>
    </location>
</feature>
<keyword evidence="5" id="KW-0597">Phosphoprotein</keyword>
<keyword evidence="7" id="KW-0547">Nucleotide-binding</keyword>
<dbReference type="GO" id="GO:0016301">
    <property type="term" value="F:kinase activity"/>
    <property type="evidence" value="ECO:0007669"/>
    <property type="project" value="UniProtKB-KW"/>
</dbReference>
<keyword evidence="11 12" id="KW-0472">Membrane</keyword>
<keyword evidence="8 15" id="KW-0418">Kinase</keyword>
<evidence type="ECO:0000256" key="10">
    <source>
        <dbReference type="ARBA" id="ARBA00023012"/>
    </source>
</evidence>
<evidence type="ECO:0000259" key="13">
    <source>
        <dbReference type="PROSITE" id="PS50109"/>
    </source>
</evidence>
<feature type="domain" description="HAMP" evidence="14">
    <location>
        <begin position="200"/>
        <end position="253"/>
    </location>
</feature>
<dbReference type="Pfam" id="PF00672">
    <property type="entry name" value="HAMP"/>
    <property type="match status" value="1"/>
</dbReference>
<comment type="caution">
    <text evidence="15">The sequence shown here is derived from an EMBL/GenBank/DDBJ whole genome shotgun (WGS) entry which is preliminary data.</text>
</comment>
<keyword evidence="12" id="KW-1133">Transmembrane helix</keyword>
<dbReference type="CDD" id="cd00082">
    <property type="entry name" value="HisKA"/>
    <property type="match status" value="1"/>
</dbReference>
<dbReference type="SMART" id="SM00304">
    <property type="entry name" value="HAMP"/>
    <property type="match status" value="1"/>
</dbReference>
<protein>
    <recommendedName>
        <fullName evidence="3">histidine kinase</fullName>
        <ecNumber evidence="3">2.7.13.3</ecNumber>
    </recommendedName>
</protein>
<comment type="catalytic activity">
    <reaction evidence="1">
        <text>ATP + protein L-histidine = ADP + protein N-phospho-L-histidine.</text>
        <dbReference type="EC" id="2.7.13.3"/>
    </reaction>
</comment>
<sequence length="493" mass="54998">MKNFFIKNYVCFAMLILVSFTFAGGMFMAQISRYSVQEKQEQLETTVNYIDDIVKNNLELFQNKDYDMFLDTYLDQQAAVSGCTVMLTDANGKVQAYSTPKNDDTFRGQMSGTISSQLVQKIRKDGSFFASGNASGLFSENYFIAGTTCKDASGNIAALVIAASPATSTTDLMHDIMKSYLLIVCVTLVLTMIISWFLSDMLTRPLKSLVSAAKKFGHGEFDVRVSENNNCDEIDELAVSFNNMATSLQQQEELSRGFVANVSHELKTPMTSIRGFVDGMLDGTIPPEKHTQYLKIISEEVGRLSRLVIRMLDAAKIQAGELIITPAPFDLIEMVARVLISFENQINDKHLDMDVEMADSLIVYGDGDHIYRVIYNLVDNAVKFVNDGGKLTIRAEQEGTMSRFLIRNTGSEIPAEDLPHVFERFYKVDRSRSRDKTGAGLGLYLVKSIVNMHGGDISVRSSGGETEFMFTMPMAEKKPMAEIKERVNKKTDL</sequence>
<evidence type="ECO:0000256" key="11">
    <source>
        <dbReference type="ARBA" id="ARBA00023136"/>
    </source>
</evidence>
<dbReference type="InterPro" id="IPR003594">
    <property type="entry name" value="HATPase_dom"/>
</dbReference>
<gene>
    <name evidence="15" type="ORF">KQI75_07705</name>
</gene>